<accession>A0ABS4TUA7</accession>
<dbReference type="Gene3D" id="3.10.129.10">
    <property type="entry name" value="Hotdog Thioesterase"/>
    <property type="match status" value="1"/>
</dbReference>
<dbReference type="CDD" id="cd03443">
    <property type="entry name" value="PaaI_thioesterase"/>
    <property type="match status" value="1"/>
</dbReference>
<organism evidence="3 4">
    <name type="scientific">Kibdelosporangium banguiense</name>
    <dbReference type="NCBI Taxonomy" id="1365924"/>
    <lineage>
        <taxon>Bacteria</taxon>
        <taxon>Bacillati</taxon>
        <taxon>Actinomycetota</taxon>
        <taxon>Actinomycetes</taxon>
        <taxon>Pseudonocardiales</taxon>
        <taxon>Pseudonocardiaceae</taxon>
        <taxon>Kibdelosporangium</taxon>
    </lineage>
</organism>
<reference evidence="3 4" key="1">
    <citation type="submission" date="2021-03" db="EMBL/GenBank/DDBJ databases">
        <title>Sequencing the genomes of 1000 actinobacteria strains.</title>
        <authorList>
            <person name="Klenk H.-P."/>
        </authorList>
    </citation>
    <scope>NUCLEOTIDE SEQUENCE [LARGE SCALE GENOMIC DNA]</scope>
    <source>
        <strain evidence="3 4">DSM 46670</strain>
    </source>
</reference>
<comment type="caution">
    <text evidence="3">The sequence shown here is derived from an EMBL/GenBank/DDBJ whole genome shotgun (WGS) entry which is preliminary data.</text>
</comment>
<evidence type="ECO:0000256" key="1">
    <source>
        <dbReference type="SAM" id="MobiDB-lite"/>
    </source>
</evidence>
<feature type="domain" description="Thioesterase" evidence="2">
    <location>
        <begin position="134"/>
        <end position="200"/>
    </location>
</feature>
<dbReference type="InterPro" id="IPR006683">
    <property type="entry name" value="Thioestr_dom"/>
</dbReference>
<dbReference type="EMBL" id="JAGINW010000001">
    <property type="protein sequence ID" value="MBP2327974.1"/>
    <property type="molecule type" value="Genomic_DNA"/>
</dbReference>
<feature type="region of interest" description="Disordered" evidence="1">
    <location>
        <begin position="1"/>
        <end position="22"/>
    </location>
</feature>
<sequence length="243" mass="25907">MSDGGSIFETGRSHHAMVDRLPEDPALQRRRVAINELGDAMRDLVEGAVNTEVGEEELRQAAELVRTAALSLRAKSRKLAELPSADDLLSGIRLYNPVTGDGSAFAPPLRIDVVDGVVTGTCSLGRAYEGPPTYAHGGVSATLLDQLLGYAASYAGHPGMTVRLDTYYKAPVPLLTPLRLVAEVGAVDGRRVTIEGTITTAAEPDKTLVKAVGTFLMLRPDQAARLFDQVRHPDATDPSVAHD</sequence>
<keyword evidence="4" id="KW-1185">Reference proteome</keyword>
<name>A0ABS4TUA7_9PSEU</name>
<dbReference type="PANTHER" id="PTHR47260">
    <property type="entry name" value="UPF0644 PROTEIN PB2B4.06"/>
    <property type="match status" value="1"/>
</dbReference>
<evidence type="ECO:0000313" key="4">
    <source>
        <dbReference type="Proteomes" id="UP001519332"/>
    </source>
</evidence>
<gene>
    <name evidence="3" type="ORF">JOF56_008359</name>
</gene>
<evidence type="ECO:0000313" key="3">
    <source>
        <dbReference type="EMBL" id="MBP2327974.1"/>
    </source>
</evidence>
<evidence type="ECO:0000259" key="2">
    <source>
        <dbReference type="Pfam" id="PF03061"/>
    </source>
</evidence>
<dbReference type="Proteomes" id="UP001519332">
    <property type="component" value="Unassembled WGS sequence"/>
</dbReference>
<dbReference type="InterPro" id="IPR052061">
    <property type="entry name" value="PTE-AB_protein"/>
</dbReference>
<protein>
    <recommendedName>
        <fullName evidence="2">Thioesterase domain-containing protein</fullName>
    </recommendedName>
</protein>
<dbReference type="PANTHER" id="PTHR47260:SF1">
    <property type="entry name" value="UPF0644 PROTEIN PB2B4.06"/>
    <property type="match status" value="1"/>
</dbReference>
<dbReference type="Pfam" id="PF03061">
    <property type="entry name" value="4HBT"/>
    <property type="match status" value="1"/>
</dbReference>
<proteinExistence type="predicted"/>
<dbReference type="SUPFAM" id="SSF54637">
    <property type="entry name" value="Thioesterase/thiol ester dehydrase-isomerase"/>
    <property type="match status" value="1"/>
</dbReference>
<dbReference type="RefSeq" id="WP_307855484.1">
    <property type="nucleotide sequence ID" value="NZ_JAGINW010000001.1"/>
</dbReference>
<dbReference type="InterPro" id="IPR029069">
    <property type="entry name" value="HotDog_dom_sf"/>
</dbReference>